<name>A0A255DTF1_9MYCO</name>
<dbReference type="InterPro" id="IPR005561">
    <property type="entry name" value="ANTAR"/>
</dbReference>
<dbReference type="InterPro" id="IPR012074">
    <property type="entry name" value="GAF_ANTAR"/>
</dbReference>
<protein>
    <recommendedName>
        <fullName evidence="5">ANTAR domain-containing protein</fullName>
    </recommendedName>
</protein>
<dbReference type="SUPFAM" id="SSF55781">
    <property type="entry name" value="GAF domain-like"/>
    <property type="match status" value="1"/>
</dbReference>
<dbReference type="Gene3D" id="3.30.450.40">
    <property type="match status" value="1"/>
</dbReference>
<keyword evidence="1" id="KW-0808">Transferase</keyword>
<proteinExistence type="predicted"/>
<dbReference type="InterPro" id="IPR029016">
    <property type="entry name" value="GAF-like_dom_sf"/>
</dbReference>
<dbReference type="GO" id="GO:0016301">
    <property type="term" value="F:kinase activity"/>
    <property type="evidence" value="ECO:0007669"/>
    <property type="project" value="UniProtKB-KW"/>
</dbReference>
<dbReference type="PIRSF" id="PIRSF036625">
    <property type="entry name" value="GAF_ANTAR"/>
    <property type="match status" value="1"/>
</dbReference>
<feature type="domain" description="ANTAR" evidence="5">
    <location>
        <begin position="171"/>
        <end position="232"/>
    </location>
</feature>
<reference evidence="6 7" key="1">
    <citation type="submission" date="2017-07" db="EMBL/GenBank/DDBJ databases">
        <title>The new phylogeny of genus Mycobacterium.</title>
        <authorList>
            <person name="Tortoli E."/>
            <person name="Trovato A."/>
            <person name="Cirillo D.M."/>
        </authorList>
    </citation>
    <scope>NUCLEOTIDE SEQUENCE [LARGE SCALE GENOMIC DNA]</scope>
    <source>
        <strain evidence="6 7">ATCC 33027</strain>
    </source>
</reference>
<accession>A0A255DTF1</accession>
<keyword evidence="2" id="KW-0418">Kinase</keyword>
<evidence type="ECO:0000256" key="3">
    <source>
        <dbReference type="ARBA" id="ARBA00023015"/>
    </source>
</evidence>
<evidence type="ECO:0000313" key="6">
    <source>
        <dbReference type="EMBL" id="OYN82739.1"/>
    </source>
</evidence>
<gene>
    <name evidence="6" type="ORF">CG716_00520</name>
</gene>
<keyword evidence="7" id="KW-1185">Reference proteome</keyword>
<dbReference type="PROSITE" id="PS50921">
    <property type="entry name" value="ANTAR"/>
    <property type="match status" value="1"/>
</dbReference>
<dbReference type="Pfam" id="PF03861">
    <property type="entry name" value="ANTAR"/>
    <property type="match status" value="1"/>
</dbReference>
<dbReference type="Proteomes" id="UP000216063">
    <property type="component" value="Unassembled WGS sequence"/>
</dbReference>
<dbReference type="InterPro" id="IPR011006">
    <property type="entry name" value="CheY-like_superfamily"/>
</dbReference>
<comment type="caution">
    <text evidence="6">The sequence shown here is derived from an EMBL/GenBank/DDBJ whole genome shotgun (WGS) entry which is preliminary data.</text>
</comment>
<dbReference type="SMART" id="SM01012">
    <property type="entry name" value="ANTAR"/>
    <property type="match status" value="1"/>
</dbReference>
<evidence type="ECO:0000256" key="4">
    <source>
        <dbReference type="ARBA" id="ARBA00023163"/>
    </source>
</evidence>
<dbReference type="Pfam" id="PF13185">
    <property type="entry name" value="GAF_2"/>
    <property type="match status" value="1"/>
</dbReference>
<dbReference type="SUPFAM" id="SSF52172">
    <property type="entry name" value="CheY-like"/>
    <property type="match status" value="1"/>
</dbReference>
<evidence type="ECO:0000259" key="5">
    <source>
        <dbReference type="PROSITE" id="PS50921"/>
    </source>
</evidence>
<dbReference type="EMBL" id="NOZR01000001">
    <property type="protein sequence ID" value="OYN82739.1"/>
    <property type="molecule type" value="Genomic_DNA"/>
</dbReference>
<evidence type="ECO:0000313" key="7">
    <source>
        <dbReference type="Proteomes" id="UP000216063"/>
    </source>
</evidence>
<evidence type="ECO:0000256" key="1">
    <source>
        <dbReference type="ARBA" id="ARBA00022679"/>
    </source>
</evidence>
<organism evidence="6 7">
    <name type="scientific">Mycolicibacterium sphagni</name>
    <dbReference type="NCBI Taxonomy" id="1786"/>
    <lineage>
        <taxon>Bacteria</taxon>
        <taxon>Bacillati</taxon>
        <taxon>Actinomycetota</taxon>
        <taxon>Actinomycetes</taxon>
        <taxon>Mycobacteriales</taxon>
        <taxon>Mycobacteriaceae</taxon>
        <taxon>Mycolicibacterium</taxon>
    </lineage>
</organism>
<keyword evidence="3" id="KW-0805">Transcription regulation</keyword>
<dbReference type="OrthoDB" id="4629915at2"/>
<dbReference type="Gene3D" id="1.10.10.10">
    <property type="entry name" value="Winged helix-like DNA-binding domain superfamily/Winged helix DNA-binding domain"/>
    <property type="match status" value="1"/>
</dbReference>
<dbReference type="InterPro" id="IPR003018">
    <property type="entry name" value="GAF"/>
</dbReference>
<sequence>MEIVMSFDDGPHPADAPARIADITRRIYERRSLEGGVIVELVEHAVAELPGVDYANVTVTSAAYDIETPSATHPWAIRMDDIQRRHREGPCLSSAWHQRVVEVNDLENDTRWPKFRAEALESTPVRSIMGFQLFLTGKSKGALNVFAERPHAFDDRTRELGSLVAAHSALLWDAARREAQFHEALASRDIIGQAKGMIMERYSMNAERAFEMLRQLSHDANVPLAEVAAKIVDAAQSSPR</sequence>
<dbReference type="AlphaFoldDB" id="A0A255DTF1"/>
<keyword evidence="4" id="KW-0804">Transcription</keyword>
<evidence type="ECO:0000256" key="2">
    <source>
        <dbReference type="ARBA" id="ARBA00022777"/>
    </source>
</evidence>
<dbReference type="GO" id="GO:0003723">
    <property type="term" value="F:RNA binding"/>
    <property type="evidence" value="ECO:0007669"/>
    <property type="project" value="InterPro"/>
</dbReference>
<dbReference type="InterPro" id="IPR036388">
    <property type="entry name" value="WH-like_DNA-bd_sf"/>
</dbReference>